<evidence type="ECO:0000313" key="5">
    <source>
        <dbReference type="Proteomes" id="UP000828390"/>
    </source>
</evidence>
<dbReference type="SUPFAM" id="SSF57756">
    <property type="entry name" value="Retrovirus zinc finger-like domains"/>
    <property type="match status" value="1"/>
</dbReference>
<proteinExistence type="predicted"/>
<dbReference type="GO" id="GO:0003676">
    <property type="term" value="F:nucleic acid binding"/>
    <property type="evidence" value="ECO:0007669"/>
    <property type="project" value="InterPro"/>
</dbReference>
<feature type="compositionally biased region" description="Polar residues" evidence="2">
    <location>
        <begin position="238"/>
        <end position="251"/>
    </location>
</feature>
<reference evidence="4" key="2">
    <citation type="submission" date="2020-11" db="EMBL/GenBank/DDBJ databases">
        <authorList>
            <person name="McCartney M.A."/>
            <person name="Auch B."/>
            <person name="Kono T."/>
            <person name="Mallez S."/>
            <person name="Becker A."/>
            <person name="Gohl D.M."/>
            <person name="Silverstein K.A.T."/>
            <person name="Koren S."/>
            <person name="Bechman K.B."/>
            <person name="Herman A."/>
            <person name="Abrahante J.E."/>
            <person name="Garbe J."/>
        </authorList>
    </citation>
    <scope>NUCLEOTIDE SEQUENCE</scope>
    <source>
        <strain evidence="4">Duluth1</strain>
        <tissue evidence="4">Whole animal</tissue>
    </source>
</reference>
<dbReference type="Proteomes" id="UP000828390">
    <property type="component" value="Unassembled WGS sequence"/>
</dbReference>
<dbReference type="InterPro" id="IPR036875">
    <property type="entry name" value="Znf_CCHC_sf"/>
</dbReference>
<keyword evidence="1" id="KW-0863">Zinc-finger</keyword>
<evidence type="ECO:0000256" key="2">
    <source>
        <dbReference type="SAM" id="MobiDB-lite"/>
    </source>
</evidence>
<organism evidence="4 5">
    <name type="scientific">Dreissena polymorpha</name>
    <name type="common">Zebra mussel</name>
    <name type="synonym">Mytilus polymorpha</name>
    <dbReference type="NCBI Taxonomy" id="45954"/>
    <lineage>
        <taxon>Eukaryota</taxon>
        <taxon>Metazoa</taxon>
        <taxon>Spiralia</taxon>
        <taxon>Lophotrochozoa</taxon>
        <taxon>Mollusca</taxon>
        <taxon>Bivalvia</taxon>
        <taxon>Autobranchia</taxon>
        <taxon>Heteroconchia</taxon>
        <taxon>Euheterodonta</taxon>
        <taxon>Imparidentia</taxon>
        <taxon>Neoheterodontei</taxon>
        <taxon>Myida</taxon>
        <taxon>Dreissenoidea</taxon>
        <taxon>Dreissenidae</taxon>
        <taxon>Dreissena</taxon>
    </lineage>
</organism>
<keyword evidence="1" id="KW-0479">Metal-binding</keyword>
<accession>A0A9D4H9K2</accession>
<dbReference type="InterPro" id="IPR001878">
    <property type="entry name" value="Znf_CCHC"/>
</dbReference>
<dbReference type="AlphaFoldDB" id="A0A9D4H9K2"/>
<sequence>MISVNLPAIDGSAVIYEILERSVSLFEKDGISEYDAVKALKTAGLMPDEIERIAKGMSSQSYVVVLKSKLSMNKLLKENCTLSVGSKVIEVSPLSKKKIMLKIYWLPVYFATAKLGEIFANFGKVLRVTDEHFTFDGYEIATGVRRVLIEIEAEKIEYIPYLLNFKCGAKALVTMFERPPPLCLRCHTVGHIRRECPARFTAAKESFADTTTINGETVSQQSVVQIELPEAHPAVQAEGQSTKLTSEQPAASATRPAVQKPVQPESRGRGRKMAPTSARAVGGATFPVRGEGHVPTPKVRRQPATPLSPDHTGLSGMLAGDSFMDSLLETQSPHSESMY</sequence>
<gene>
    <name evidence="4" type="ORF">DPMN_131447</name>
</gene>
<protein>
    <recommendedName>
        <fullName evidence="3">CCHC-type domain-containing protein</fullName>
    </recommendedName>
</protein>
<evidence type="ECO:0000256" key="1">
    <source>
        <dbReference type="PROSITE-ProRule" id="PRU00047"/>
    </source>
</evidence>
<name>A0A9D4H9K2_DREPO</name>
<keyword evidence="5" id="KW-1185">Reference proteome</keyword>
<reference evidence="4" key="1">
    <citation type="journal article" date="2019" name="bioRxiv">
        <title>The Genome of the Zebra Mussel, Dreissena polymorpha: A Resource for Invasive Species Research.</title>
        <authorList>
            <person name="McCartney M.A."/>
            <person name="Auch B."/>
            <person name="Kono T."/>
            <person name="Mallez S."/>
            <person name="Zhang Y."/>
            <person name="Obille A."/>
            <person name="Becker A."/>
            <person name="Abrahante J.E."/>
            <person name="Garbe J."/>
            <person name="Badalamenti J.P."/>
            <person name="Herman A."/>
            <person name="Mangelson H."/>
            <person name="Liachko I."/>
            <person name="Sullivan S."/>
            <person name="Sone E.D."/>
            <person name="Koren S."/>
            <person name="Silverstein K.A.T."/>
            <person name="Beckman K.B."/>
            <person name="Gohl D.M."/>
        </authorList>
    </citation>
    <scope>NUCLEOTIDE SEQUENCE</scope>
    <source>
        <strain evidence="4">Duluth1</strain>
        <tissue evidence="4">Whole animal</tissue>
    </source>
</reference>
<dbReference type="GO" id="GO:0008270">
    <property type="term" value="F:zinc ion binding"/>
    <property type="evidence" value="ECO:0007669"/>
    <property type="project" value="UniProtKB-KW"/>
</dbReference>
<feature type="region of interest" description="Disordered" evidence="2">
    <location>
        <begin position="236"/>
        <end position="312"/>
    </location>
</feature>
<keyword evidence="1" id="KW-0862">Zinc</keyword>
<dbReference type="PROSITE" id="PS50158">
    <property type="entry name" value="ZF_CCHC"/>
    <property type="match status" value="1"/>
</dbReference>
<feature type="domain" description="CCHC-type" evidence="3">
    <location>
        <begin position="183"/>
        <end position="197"/>
    </location>
</feature>
<comment type="caution">
    <text evidence="4">The sequence shown here is derived from an EMBL/GenBank/DDBJ whole genome shotgun (WGS) entry which is preliminary data.</text>
</comment>
<evidence type="ECO:0000259" key="3">
    <source>
        <dbReference type="PROSITE" id="PS50158"/>
    </source>
</evidence>
<evidence type="ECO:0000313" key="4">
    <source>
        <dbReference type="EMBL" id="KAH3829451.1"/>
    </source>
</evidence>
<dbReference type="EMBL" id="JAIWYP010000005">
    <property type="protein sequence ID" value="KAH3829451.1"/>
    <property type="molecule type" value="Genomic_DNA"/>
</dbReference>